<keyword evidence="3" id="KW-1185">Reference proteome</keyword>
<dbReference type="InterPro" id="IPR050620">
    <property type="entry name" value="Thioredoxin_H-type-like"/>
</dbReference>
<proteinExistence type="predicted"/>
<gene>
    <name evidence="2" type="ORF">A4H97_29885</name>
</gene>
<dbReference type="EMBL" id="LVXG01000018">
    <property type="protein sequence ID" value="OQP48049.1"/>
    <property type="molecule type" value="Genomic_DNA"/>
</dbReference>
<dbReference type="Proteomes" id="UP000192610">
    <property type="component" value="Unassembled WGS sequence"/>
</dbReference>
<dbReference type="InterPro" id="IPR036249">
    <property type="entry name" value="Thioredoxin-like_sf"/>
</dbReference>
<dbReference type="Gene3D" id="3.40.30.10">
    <property type="entry name" value="Glutaredoxin"/>
    <property type="match status" value="1"/>
</dbReference>
<reference evidence="3" key="1">
    <citation type="submission" date="2016-04" db="EMBL/GenBank/DDBJ databases">
        <authorList>
            <person name="Chen L."/>
            <person name="Zhuang W."/>
            <person name="Wang G."/>
        </authorList>
    </citation>
    <scope>NUCLEOTIDE SEQUENCE [LARGE SCALE GENOMIC DNA]</scope>
    <source>
        <strain evidence="3">17621</strain>
    </source>
</reference>
<name>A0A1V9EPH8_9BACT</name>
<feature type="domain" description="Thioredoxin-like fold" evidence="1">
    <location>
        <begin position="47"/>
        <end position="148"/>
    </location>
</feature>
<dbReference type="Pfam" id="PF13098">
    <property type="entry name" value="Thioredoxin_2"/>
    <property type="match status" value="1"/>
</dbReference>
<comment type="caution">
    <text evidence="2">The sequence shown here is derived from an EMBL/GenBank/DDBJ whole genome shotgun (WGS) entry which is preliminary data.</text>
</comment>
<sequence length="461" mass="53594">MKMRMLPILFIVLCFDAKSQVAIENITSNRGIKFEDSLNWEQIKRKAKNENKFIFVDAYATWCGPCKLMEQQVFINNEVGTYFNDKFISVRVQMDQTSDDNQRIKNWYPDAIELNKKYKITVLPTFLFFTSNGSLVNKQVGYKSVSQLIEDGKLATGSGNKTVNPYKKFEAFVADYSNGKKKFKVMPEMIQVAWNLGQYDLYMKLSKDYLTYLTELKKDEWSTTSNIEFLASSTLVDSQSPFFVLFYPNGERTDAIMKKKGYAAAKVNWVIMNEICTPFLSNFYKGKDLQMLMKMEPAWDSLNHRILAEYNAEYAASALLKAKCEYYRYSNNIPAYVNTFSARMQRRDMDVTNLGDVALINECAWMIFERSDSAEQINFAITWMRDLVSQKFDAAVSTELLFDTYANLIYKYNMLFNKGLSDEALKWETKALEKAFNDKNESALKDYRTVIEKMTKKEPTW</sequence>
<dbReference type="CDD" id="cd02947">
    <property type="entry name" value="TRX_family"/>
    <property type="match status" value="1"/>
</dbReference>
<evidence type="ECO:0000313" key="2">
    <source>
        <dbReference type="EMBL" id="OQP48049.1"/>
    </source>
</evidence>
<dbReference type="AlphaFoldDB" id="A0A1V9EPH8"/>
<dbReference type="STRING" id="354355.SAMN05660816_02377"/>
<dbReference type="InterPro" id="IPR012336">
    <property type="entry name" value="Thioredoxin-like_fold"/>
</dbReference>
<dbReference type="RefSeq" id="WP_081200584.1">
    <property type="nucleotide sequence ID" value="NZ_FOCZ01000004.1"/>
</dbReference>
<protein>
    <recommendedName>
        <fullName evidence="1">Thioredoxin-like fold domain-containing protein</fullName>
    </recommendedName>
</protein>
<accession>A0A1V9EPH8</accession>
<organism evidence="2 3">
    <name type="scientific">Niastella yeongjuensis</name>
    <dbReference type="NCBI Taxonomy" id="354355"/>
    <lineage>
        <taxon>Bacteria</taxon>
        <taxon>Pseudomonadati</taxon>
        <taxon>Bacteroidota</taxon>
        <taxon>Chitinophagia</taxon>
        <taxon>Chitinophagales</taxon>
        <taxon>Chitinophagaceae</taxon>
        <taxon>Niastella</taxon>
    </lineage>
</organism>
<dbReference type="OrthoDB" id="120730at2"/>
<dbReference type="PANTHER" id="PTHR10438">
    <property type="entry name" value="THIOREDOXIN"/>
    <property type="match status" value="1"/>
</dbReference>
<dbReference type="SUPFAM" id="SSF52833">
    <property type="entry name" value="Thioredoxin-like"/>
    <property type="match status" value="1"/>
</dbReference>
<evidence type="ECO:0000259" key="1">
    <source>
        <dbReference type="Pfam" id="PF13098"/>
    </source>
</evidence>
<evidence type="ECO:0000313" key="3">
    <source>
        <dbReference type="Proteomes" id="UP000192610"/>
    </source>
</evidence>
<dbReference type="PANTHER" id="PTHR10438:SF463">
    <property type="entry name" value="THIOREDOXIN"/>
    <property type="match status" value="1"/>
</dbReference>